<keyword evidence="2" id="KW-1185">Reference proteome</keyword>
<evidence type="ECO:0000313" key="1">
    <source>
        <dbReference type="EMBL" id="CAG2056236.1"/>
    </source>
</evidence>
<reference evidence="1" key="1">
    <citation type="submission" date="2021-03" db="EMBL/GenBank/DDBJ databases">
        <authorList>
            <person name="Tran Van P."/>
        </authorList>
    </citation>
    <scope>NUCLEOTIDE SEQUENCE</scope>
</reference>
<dbReference type="EMBL" id="CAJPIN010003565">
    <property type="protein sequence ID" value="CAG2056236.1"/>
    <property type="molecule type" value="Genomic_DNA"/>
</dbReference>
<dbReference type="Proteomes" id="UP001153148">
    <property type="component" value="Unassembled WGS sequence"/>
</dbReference>
<evidence type="ECO:0000313" key="2">
    <source>
        <dbReference type="Proteomes" id="UP001153148"/>
    </source>
</evidence>
<sequence>MERDRNYLTKLPSELEEYSPFSEETTLQNIITGINADMNVNVQNLFSAGNITVKQIEGQNVFDYSYTRKNKVKTSACARGIKVRKYSLQKTFVKRKRLPPTTSATKLHSRWVYLQVMQWLGENDNMDPTKWGWENFFR</sequence>
<gene>
    <name evidence="1" type="ORF">TPAB3V08_LOCUS3230</name>
</gene>
<comment type="caution">
    <text evidence="1">The sequence shown here is derived from an EMBL/GenBank/DDBJ whole genome shotgun (WGS) entry which is preliminary data.</text>
</comment>
<protein>
    <submittedName>
        <fullName evidence="1">Uncharacterized protein</fullName>
    </submittedName>
</protein>
<proteinExistence type="predicted"/>
<name>A0ABN7NLK9_TIMPD</name>
<organism evidence="1 2">
    <name type="scientific">Timema podura</name>
    <name type="common">Walking stick</name>
    <dbReference type="NCBI Taxonomy" id="61482"/>
    <lineage>
        <taxon>Eukaryota</taxon>
        <taxon>Metazoa</taxon>
        <taxon>Ecdysozoa</taxon>
        <taxon>Arthropoda</taxon>
        <taxon>Hexapoda</taxon>
        <taxon>Insecta</taxon>
        <taxon>Pterygota</taxon>
        <taxon>Neoptera</taxon>
        <taxon>Polyneoptera</taxon>
        <taxon>Phasmatodea</taxon>
        <taxon>Timematodea</taxon>
        <taxon>Timematoidea</taxon>
        <taxon>Timematidae</taxon>
        <taxon>Timema</taxon>
    </lineage>
</organism>
<accession>A0ABN7NLK9</accession>